<evidence type="ECO:0000256" key="5">
    <source>
        <dbReference type="ARBA" id="ARBA00022989"/>
    </source>
</evidence>
<proteinExistence type="inferred from homology"/>
<dbReference type="PANTHER" id="PTHR30576">
    <property type="entry name" value="COLANIC BIOSYNTHESIS UDP-GLUCOSE LIPID CARRIER TRANSFERASE"/>
    <property type="match status" value="1"/>
</dbReference>
<dbReference type="Pfam" id="PF13727">
    <property type="entry name" value="CoA_binding_3"/>
    <property type="match status" value="1"/>
</dbReference>
<evidence type="ECO:0000313" key="12">
    <source>
        <dbReference type="Proteomes" id="UP000199598"/>
    </source>
</evidence>
<keyword evidence="7" id="KW-0270">Exopolysaccharide synthesis</keyword>
<feature type="transmembrane region" description="Helical" evidence="9">
    <location>
        <begin position="90"/>
        <end position="108"/>
    </location>
</feature>
<dbReference type="InterPro" id="IPR017473">
    <property type="entry name" value="Undecaprenyl-P_gluc_Ptfrase"/>
</dbReference>
<dbReference type="EMBL" id="FOSK01000008">
    <property type="protein sequence ID" value="SFK70913.1"/>
    <property type="molecule type" value="Genomic_DNA"/>
</dbReference>
<feature type="transmembrane region" description="Helical" evidence="9">
    <location>
        <begin position="66"/>
        <end position="84"/>
    </location>
</feature>
<feature type="transmembrane region" description="Helical" evidence="9">
    <location>
        <begin position="129"/>
        <end position="149"/>
    </location>
</feature>
<evidence type="ECO:0000256" key="8">
    <source>
        <dbReference type="SAM" id="MobiDB-lite"/>
    </source>
</evidence>
<comment type="caution">
    <text evidence="11">The sequence shown here is derived from an EMBL/GenBank/DDBJ whole genome shotgun (WGS) entry which is preliminary data.</text>
</comment>
<evidence type="ECO:0000256" key="3">
    <source>
        <dbReference type="ARBA" id="ARBA00022679"/>
    </source>
</evidence>
<dbReference type="PANTHER" id="PTHR30576:SF0">
    <property type="entry name" value="UNDECAPRENYL-PHOSPHATE N-ACETYLGALACTOSAMINYL 1-PHOSPHATE TRANSFERASE-RELATED"/>
    <property type="match status" value="1"/>
</dbReference>
<evidence type="ECO:0000256" key="7">
    <source>
        <dbReference type="ARBA" id="ARBA00023169"/>
    </source>
</evidence>
<evidence type="ECO:0000313" key="11">
    <source>
        <dbReference type="EMBL" id="SFK70913.1"/>
    </source>
</evidence>
<protein>
    <submittedName>
        <fullName evidence="11">Undecaprenyl-phosphate glucose phosphotransferase</fullName>
    </submittedName>
</protein>
<sequence length="519" mass="58173">MVKHRFNVIESGPSPDDQSGTNGQQASLTQNEDLTTSNLSKDALEVAATLRTNTISKTVFDGFMRCSDATLIVLTGVFAYLSGASLDIPPLWQIFALFEASLIGVMLFQMADLYQANALQKVVAQAMRLITAWALVFAALITSLLLILPSTEIPQAFLLKWFVSGAVVLTIFRMIMRGFIVRWTRMGRLSRRAVLVGGGQSAADLIAELERQPNNDIEICGIFDDRSNDRSPPSVAGYQKLGNVSDLVEFARIAQIDMLLVTIPIRAEKRIIQLLEKLWVLPVDIRLSAHADKLRFRQRASSFVGAVPFVDVLEKPIADWDTIAKRAFDIFFASISLIALSPVMLVTALLIKLDSPGPVIFRQKRYGFNNELIDVFKFRSMYHNMTDANASKLVTKGDPRVTKIGRIIRKTSIDELPQLMNVLMGQLSLVGPRPHALSAKAEDRLYENVVDGYFARHKVKPGVTGWAQIKGWRGETDTEDKIQKRVECDIYYIENWSVFFDLYILIKTPFCLLETENAY</sequence>
<gene>
    <name evidence="11" type="ORF">SAMN04488518_10891</name>
</gene>
<keyword evidence="6 9" id="KW-0472">Membrane</keyword>
<evidence type="ECO:0000256" key="9">
    <source>
        <dbReference type="SAM" id="Phobius"/>
    </source>
</evidence>
<name>A0A1I4BQU7_9HYPH</name>
<dbReference type="Gene3D" id="3.40.50.720">
    <property type="entry name" value="NAD(P)-binding Rossmann-like Domain"/>
    <property type="match status" value="1"/>
</dbReference>
<comment type="similarity">
    <text evidence="2">Belongs to the bacterial sugar transferase family.</text>
</comment>
<feature type="domain" description="Bacterial sugar transferase" evidence="10">
    <location>
        <begin position="325"/>
        <end position="513"/>
    </location>
</feature>
<feature type="compositionally biased region" description="Polar residues" evidence="8">
    <location>
        <begin position="16"/>
        <end position="32"/>
    </location>
</feature>
<keyword evidence="5 9" id="KW-1133">Transmembrane helix</keyword>
<dbReference type="RefSeq" id="WP_093520874.1">
    <property type="nucleotide sequence ID" value="NZ_FOSK01000008.1"/>
</dbReference>
<dbReference type="NCBIfam" id="TIGR03025">
    <property type="entry name" value="EPS_sugtrans"/>
    <property type="match status" value="1"/>
</dbReference>
<evidence type="ECO:0000259" key="10">
    <source>
        <dbReference type="Pfam" id="PF02397"/>
    </source>
</evidence>
<feature type="region of interest" description="Disordered" evidence="8">
    <location>
        <begin position="1"/>
        <end position="32"/>
    </location>
</feature>
<evidence type="ECO:0000256" key="4">
    <source>
        <dbReference type="ARBA" id="ARBA00022692"/>
    </source>
</evidence>
<evidence type="ECO:0000256" key="6">
    <source>
        <dbReference type="ARBA" id="ARBA00023136"/>
    </source>
</evidence>
<dbReference type="Proteomes" id="UP000199598">
    <property type="component" value="Unassembled WGS sequence"/>
</dbReference>
<keyword evidence="4 9" id="KW-0812">Transmembrane</keyword>
<evidence type="ECO:0000256" key="2">
    <source>
        <dbReference type="ARBA" id="ARBA00006464"/>
    </source>
</evidence>
<dbReference type="Pfam" id="PF02397">
    <property type="entry name" value="Bac_transf"/>
    <property type="match status" value="1"/>
</dbReference>
<feature type="transmembrane region" description="Helical" evidence="9">
    <location>
        <begin position="330"/>
        <end position="351"/>
    </location>
</feature>
<keyword evidence="3" id="KW-0808">Transferase</keyword>
<dbReference type="InterPro" id="IPR017475">
    <property type="entry name" value="EPS_sugar_tfrase"/>
</dbReference>
<dbReference type="InterPro" id="IPR003362">
    <property type="entry name" value="Bact_transf"/>
</dbReference>
<evidence type="ECO:0000256" key="1">
    <source>
        <dbReference type="ARBA" id="ARBA00004141"/>
    </source>
</evidence>
<comment type="subcellular location">
    <subcellularLocation>
        <location evidence="1">Membrane</location>
        <topology evidence="1">Multi-pass membrane protein</topology>
    </subcellularLocation>
</comment>
<accession>A0A1I4BQU7</accession>
<feature type="transmembrane region" description="Helical" evidence="9">
    <location>
        <begin position="161"/>
        <end position="181"/>
    </location>
</feature>
<organism evidence="11 12">
    <name type="scientific">Pseudovibrio ascidiaceicola</name>
    <dbReference type="NCBI Taxonomy" id="285279"/>
    <lineage>
        <taxon>Bacteria</taxon>
        <taxon>Pseudomonadati</taxon>
        <taxon>Pseudomonadota</taxon>
        <taxon>Alphaproteobacteria</taxon>
        <taxon>Hyphomicrobiales</taxon>
        <taxon>Stappiaceae</taxon>
        <taxon>Pseudovibrio</taxon>
    </lineage>
</organism>
<keyword evidence="12" id="KW-1185">Reference proteome</keyword>
<reference evidence="11 12" key="1">
    <citation type="submission" date="2016-10" db="EMBL/GenBank/DDBJ databases">
        <authorList>
            <person name="Varghese N."/>
            <person name="Submissions S."/>
        </authorList>
    </citation>
    <scope>NUCLEOTIDE SEQUENCE [LARGE SCALE GENOMIC DNA]</scope>
    <source>
        <strain evidence="11 12">DSM 16392</strain>
    </source>
</reference>
<dbReference type="NCBIfam" id="TIGR03023">
    <property type="entry name" value="WcaJ_sugtrans"/>
    <property type="match status" value="1"/>
</dbReference>